<evidence type="ECO:0000256" key="7">
    <source>
        <dbReference type="SAM" id="Coils"/>
    </source>
</evidence>
<dbReference type="InterPro" id="IPR013083">
    <property type="entry name" value="Znf_RING/FYVE/PHD"/>
</dbReference>
<keyword evidence="2" id="KW-0677">Repeat</keyword>
<keyword evidence="3 6" id="KW-0863">Zinc-finger</keyword>
<dbReference type="InterPro" id="IPR009003">
    <property type="entry name" value="Peptidase_S1_PA"/>
</dbReference>
<reference evidence="10 11" key="1">
    <citation type="submission" date="2024-05" db="EMBL/GenBank/DDBJ databases">
        <title>Culex pipiens pipiens assembly and annotation.</title>
        <authorList>
            <person name="Alout H."/>
            <person name="Durand T."/>
        </authorList>
    </citation>
    <scope>NUCLEOTIDE SEQUENCE [LARGE SCALE GENOMIC DNA]</scope>
    <source>
        <strain evidence="10">HA-2024</strain>
        <tissue evidence="10">Whole body</tissue>
    </source>
</reference>
<comment type="similarity">
    <text evidence="5">Belongs to the peptidase S1B family.</text>
</comment>
<evidence type="ECO:0000256" key="4">
    <source>
        <dbReference type="ARBA" id="ARBA00022833"/>
    </source>
</evidence>
<dbReference type="PANTHER" id="PTHR21004:SF0">
    <property type="entry name" value="PEROXISOMAL LEADER PEPTIDE-PROCESSING PROTEASE"/>
    <property type="match status" value="1"/>
</dbReference>
<keyword evidence="11" id="KW-1185">Reference proteome</keyword>
<dbReference type="PROSITE" id="PS51450">
    <property type="entry name" value="LRR"/>
    <property type="match status" value="2"/>
</dbReference>
<feature type="coiled-coil region" evidence="7">
    <location>
        <begin position="472"/>
        <end position="527"/>
    </location>
</feature>
<dbReference type="InterPro" id="IPR001611">
    <property type="entry name" value="Leu-rich_rpt"/>
</dbReference>
<dbReference type="SMART" id="SM00369">
    <property type="entry name" value="LRR_TYP"/>
    <property type="match status" value="3"/>
</dbReference>
<comment type="subcellular location">
    <subcellularLocation>
        <location evidence="5">Peroxisome</location>
    </subcellularLocation>
</comment>
<dbReference type="Gene3D" id="3.30.40.10">
    <property type="entry name" value="Zinc/RING finger domain, C3HC4 (zinc finger)"/>
    <property type="match status" value="1"/>
</dbReference>
<comment type="PTM">
    <text evidence="5">The full-lengh TYSND1 is the active the proteolytic processing of PTS1- and PTS2-proteins and in self-cleavage, and intermolecular self-cleavage of TYSND1 down-regulates its protease activity.</text>
</comment>
<dbReference type="PANTHER" id="PTHR21004">
    <property type="entry name" value="SERINE PROTEASE-RELATED"/>
    <property type="match status" value="1"/>
</dbReference>
<dbReference type="Gene3D" id="2.40.10.120">
    <property type="match status" value="1"/>
</dbReference>
<dbReference type="SUPFAM" id="SSF52058">
    <property type="entry name" value="L domain-like"/>
    <property type="match status" value="1"/>
</dbReference>
<evidence type="ECO:0000259" key="9">
    <source>
        <dbReference type="PROSITE" id="PS50089"/>
    </source>
</evidence>
<evidence type="ECO:0000256" key="5">
    <source>
        <dbReference type="PIRNR" id="PIRNR037989"/>
    </source>
</evidence>
<dbReference type="Pfam" id="PF13855">
    <property type="entry name" value="LRR_8"/>
    <property type="match status" value="1"/>
</dbReference>
<dbReference type="Gene3D" id="3.80.10.10">
    <property type="entry name" value="Ribonuclease Inhibitor"/>
    <property type="match status" value="1"/>
</dbReference>
<feature type="domain" description="RING-type" evidence="9">
    <location>
        <begin position="883"/>
        <end position="918"/>
    </location>
</feature>
<dbReference type="SUPFAM" id="SSF57850">
    <property type="entry name" value="RING/U-box"/>
    <property type="match status" value="1"/>
</dbReference>
<dbReference type="GO" id="GO:0006508">
    <property type="term" value="P:proteolysis"/>
    <property type="evidence" value="ECO:0007669"/>
    <property type="project" value="UniProtKB-KW"/>
</dbReference>
<keyword evidence="5" id="KW-0576">Peroxisome</keyword>
<dbReference type="GO" id="GO:0008270">
    <property type="term" value="F:zinc ion binding"/>
    <property type="evidence" value="ECO:0007669"/>
    <property type="project" value="UniProtKB-KW"/>
</dbReference>
<dbReference type="InterPro" id="IPR003591">
    <property type="entry name" value="Leu-rich_rpt_typical-subtyp"/>
</dbReference>
<dbReference type="InterPro" id="IPR032675">
    <property type="entry name" value="LRR_dom_sf"/>
</dbReference>
<evidence type="ECO:0000313" key="10">
    <source>
        <dbReference type="EMBL" id="KAL1377942.1"/>
    </source>
</evidence>
<comment type="caution">
    <text evidence="10">The sequence shown here is derived from an EMBL/GenBank/DDBJ whole genome shotgun (WGS) entry which is preliminary data.</text>
</comment>
<dbReference type="PROSITE" id="PS50089">
    <property type="entry name" value="ZF_RING_2"/>
    <property type="match status" value="1"/>
</dbReference>
<dbReference type="SUPFAM" id="SSF50494">
    <property type="entry name" value="Trypsin-like serine proteases"/>
    <property type="match status" value="1"/>
</dbReference>
<organism evidence="10 11">
    <name type="scientific">Culex pipiens pipiens</name>
    <name type="common">Northern house mosquito</name>
    <dbReference type="NCBI Taxonomy" id="38569"/>
    <lineage>
        <taxon>Eukaryota</taxon>
        <taxon>Metazoa</taxon>
        <taxon>Ecdysozoa</taxon>
        <taxon>Arthropoda</taxon>
        <taxon>Hexapoda</taxon>
        <taxon>Insecta</taxon>
        <taxon>Pterygota</taxon>
        <taxon>Neoptera</taxon>
        <taxon>Endopterygota</taxon>
        <taxon>Diptera</taxon>
        <taxon>Nematocera</taxon>
        <taxon>Culicoidea</taxon>
        <taxon>Culicidae</taxon>
        <taxon>Culicinae</taxon>
        <taxon>Culicini</taxon>
        <taxon>Culex</taxon>
        <taxon>Culex</taxon>
    </lineage>
</organism>
<dbReference type="Proteomes" id="UP001562425">
    <property type="component" value="Unassembled WGS sequence"/>
</dbReference>
<dbReference type="GO" id="GO:0008236">
    <property type="term" value="F:serine-type peptidase activity"/>
    <property type="evidence" value="ECO:0007669"/>
    <property type="project" value="UniProtKB-KW"/>
</dbReference>
<dbReference type="Pfam" id="PF13920">
    <property type="entry name" value="zf-C3HC4_3"/>
    <property type="match status" value="1"/>
</dbReference>
<dbReference type="InterPro" id="IPR001841">
    <property type="entry name" value="Znf_RING"/>
</dbReference>
<keyword evidence="3 6" id="KW-0479">Metal-binding</keyword>
<feature type="region of interest" description="Disordered" evidence="8">
    <location>
        <begin position="840"/>
        <end position="870"/>
    </location>
</feature>
<evidence type="ECO:0000256" key="8">
    <source>
        <dbReference type="SAM" id="MobiDB-lite"/>
    </source>
</evidence>
<dbReference type="InterPro" id="IPR039245">
    <property type="entry name" value="TYSND1/DEG15"/>
</dbReference>
<evidence type="ECO:0000256" key="3">
    <source>
        <dbReference type="ARBA" id="ARBA00022771"/>
    </source>
</evidence>
<dbReference type="Pfam" id="PF13365">
    <property type="entry name" value="Trypsin_2"/>
    <property type="match status" value="1"/>
</dbReference>
<dbReference type="AlphaFoldDB" id="A0ABD1CPG8"/>
<keyword evidence="1" id="KW-0433">Leucine-rich repeat</keyword>
<keyword evidence="4" id="KW-0862">Zinc</keyword>
<comment type="function">
    <text evidence="5">Peroxisomal protease that mediates both the removal of the leader peptide from proteins containing a PTS2 target sequence and processes several PTS1-containing proteins. Catalyzes the processing of PTS1-proteins involved in the peroxisomal beta-oxidation of fatty acids.</text>
</comment>
<gene>
    <name evidence="10" type="ORF">pipiens_015914</name>
</gene>
<evidence type="ECO:0000256" key="6">
    <source>
        <dbReference type="PROSITE-ProRule" id="PRU00175"/>
    </source>
</evidence>
<dbReference type="EC" id="3.4.21.-" evidence="5"/>
<keyword evidence="5" id="KW-0720">Serine protease</keyword>
<feature type="compositionally biased region" description="Polar residues" evidence="8">
    <location>
        <begin position="845"/>
        <end position="860"/>
    </location>
</feature>
<keyword evidence="5" id="KW-0378">Hydrolase</keyword>
<proteinExistence type="inferred from homology"/>
<sequence length="930" mass="105990">MIDSMGCWGTGCLFQMHDRQFVLTCSHVLSSNNIVCHVKDEELELKLLCKNPIYDSAYDLALLEVSNKSKPNKANFCQLANYQPKIGQPVYSVGFPLFKSFGWSDNFRPTIYRGRVTKHSEGILFTDCPVQAGQSGGPLFDDRGDLLAVMVSNFKSALDDRIYPWHNMCVPVWDLHRVLEEYCDTNDLKRLTKLQASSEISKCCPFMGCRISSSNNENFAPSTNKIDLNAADEMDPTDQQPTLQTSVDYKARLERKQCLAKETPEPVYDLAECNLKDVPPGVFIMCKVLRKELLSLANNRLTSLTGGGALADLQLLVTLNLTSNRFRKLPEEIGTLQNLRELLLANNNLERLPVQINRLQKLQLLDLSSNNLTTIDQLSFMANLRILNVCGNPRLTKLPNQLATCDNLVDLVLDPNTIVEPPPEVIEAGTYAIVKYLSTGELLITRPPPQDQHDSRAKTSTINFINSERDDQRAAELAREKHQKEKQLLAQERLAYEKDYLAESKLHEQHQRKKQQLLEQLLHQQNHESVGFTRLQEEKQSERQRLINDILKDELHSSQLVDNLLSLKNGPDPTFLERERQDQQHLLEQLRVQQNDLRKQEILTAMTDLLENEINVIQNFHNQRDQSSRTILEQEYETNNLLNNVFLNYDRNRQEIIDQVNCDEDIQKSAVAALIARNDSRTWGLVEQVRIVESQLAALTTYEIDRKKINQDDQINHLSEQRINLTYLLDTLKIIERQKEGEQTDFWLLQYQKLLDHQPVEITQDSASIDPILGYQFLENGVVHCLPFLSKIWQNRDKELSSVTDGDLLEAGVQNPADRRAILASIGSYYDYLNRRIEFPEGDTSPETPTAPTEDQSEQPAPSCPPEDGAAVSGGAAIQFAECVICMEETVQVIFLPCGHMCCCSGCHTEIRDCPMCRAYIERKIKIIQP</sequence>
<keyword evidence="7" id="KW-0175">Coiled coil</keyword>
<dbReference type="EMBL" id="JBEHCU010010630">
    <property type="protein sequence ID" value="KAL1377942.1"/>
    <property type="molecule type" value="Genomic_DNA"/>
</dbReference>
<evidence type="ECO:0000313" key="11">
    <source>
        <dbReference type="Proteomes" id="UP001562425"/>
    </source>
</evidence>
<name>A0ABD1CPG8_CULPP</name>
<keyword evidence="5" id="KW-0645">Protease</keyword>
<evidence type="ECO:0000256" key="2">
    <source>
        <dbReference type="ARBA" id="ARBA00022737"/>
    </source>
</evidence>
<protein>
    <recommendedName>
        <fullName evidence="5">Peroxisomal leader peptide-processing protease</fullName>
        <ecNumber evidence="5">3.4.21.-</ecNumber>
    </recommendedName>
</protein>
<dbReference type="CDD" id="cd16515">
    <property type="entry name" value="RING-HC_LRSAM1"/>
    <property type="match status" value="1"/>
</dbReference>
<evidence type="ECO:0000256" key="1">
    <source>
        <dbReference type="ARBA" id="ARBA00022614"/>
    </source>
</evidence>
<accession>A0ABD1CPG8</accession>
<dbReference type="GO" id="GO:0005777">
    <property type="term" value="C:peroxisome"/>
    <property type="evidence" value="ECO:0007669"/>
    <property type="project" value="UniProtKB-SubCell"/>
</dbReference>